<keyword evidence="5 13" id="KW-0479">Metal-binding</keyword>
<dbReference type="EMBL" id="CAJVQA010011093">
    <property type="protein sequence ID" value="CAG8704046.1"/>
    <property type="molecule type" value="Genomic_DNA"/>
</dbReference>
<dbReference type="SUPFAM" id="SSF48479">
    <property type="entry name" value="Cytochrome c oxidase subunit E"/>
    <property type="match status" value="1"/>
</dbReference>
<keyword evidence="8 13" id="KW-0408">Iron</keyword>
<evidence type="ECO:0000256" key="4">
    <source>
        <dbReference type="ARBA" id="ARBA00022617"/>
    </source>
</evidence>
<dbReference type="GO" id="GO:0045277">
    <property type="term" value="C:respiratory chain complex IV"/>
    <property type="evidence" value="ECO:0007669"/>
    <property type="project" value="UniProtKB-UniRule"/>
</dbReference>
<dbReference type="OrthoDB" id="5778907at2759"/>
<comment type="similarity">
    <text evidence="3 13">Belongs to the cytochrome c oxidase subunit 5A family.</text>
</comment>
<evidence type="ECO:0000256" key="1">
    <source>
        <dbReference type="ARBA" id="ARBA00004443"/>
    </source>
</evidence>
<comment type="function">
    <text evidence="13">Component of the cytochrome c oxidase, the last enzyme in the mitochondrial electron transport chain which drives oxidative phosphorylation. The respiratory chain contains 3 multisubunit complexes succinate dehydrogenase (complex II, CII), ubiquinol-cytochrome c oxidoreductase (cytochrome b-c1 complex, complex III, CIII) and cytochrome c oxidase (complex IV, CIV), that cooperate to transfer electrons derived from NADH and succinate to molecular oxygen, creating an electrochemical gradient over the inner membrane that drives transmembrane transport and the ATP synthase. Cytochrome c oxidase is the component of the respiratory chain that catalyzes the reduction of oxygen to water. Electrons originating from reduced cytochrome c in the intermembrane space (IMS) are transferred via the dinuclear copper A center (CU(A)) of subunit 2 and heme A of subunit 1 to the active site in subunit 1, a binuclear center (BNC) formed by heme A3 and copper B (CU(B)). The BNC reduces molecular oxygen to 2 water molecules using 4 electrons from cytochrome c in the IMS and 4 protons from the mitochondrial matrix.</text>
</comment>
<dbReference type="InterPro" id="IPR003204">
    <property type="entry name" value="Cyt_c_oxidase_su5A/6"/>
</dbReference>
<dbReference type="PANTHER" id="PTHR14200">
    <property type="entry name" value="CYTOCHROME C OXIDASE POLYPEPTIDE"/>
    <property type="match status" value="1"/>
</dbReference>
<comment type="pathway">
    <text evidence="2 13">Energy metabolism; oxidative phosphorylation.</text>
</comment>
<dbReference type="Proteomes" id="UP000789759">
    <property type="component" value="Unassembled WGS sequence"/>
</dbReference>
<evidence type="ECO:0000256" key="10">
    <source>
        <dbReference type="ARBA" id="ARBA00023136"/>
    </source>
</evidence>
<dbReference type="FunFam" id="1.25.40.40:FF:000001">
    <property type="entry name" value="Cytochrome c oxidase subunit VI"/>
    <property type="match status" value="1"/>
</dbReference>
<dbReference type="Gene3D" id="1.25.40.40">
    <property type="entry name" value="Cytochrome c oxidase, subunit Va/VI"/>
    <property type="match status" value="1"/>
</dbReference>
<keyword evidence="15" id="KW-1185">Reference proteome</keyword>
<name>A0A9N9N659_9GLOM</name>
<keyword evidence="10 13" id="KW-0472">Membrane</keyword>
<organism evidence="14 15">
    <name type="scientific">Cetraspora pellucida</name>
    <dbReference type="NCBI Taxonomy" id="1433469"/>
    <lineage>
        <taxon>Eukaryota</taxon>
        <taxon>Fungi</taxon>
        <taxon>Fungi incertae sedis</taxon>
        <taxon>Mucoromycota</taxon>
        <taxon>Glomeromycotina</taxon>
        <taxon>Glomeromycetes</taxon>
        <taxon>Diversisporales</taxon>
        <taxon>Gigasporaceae</taxon>
        <taxon>Cetraspora</taxon>
    </lineage>
</organism>
<dbReference type="InterPro" id="IPR036545">
    <property type="entry name" value="Cyt_c_oxidase_su5A/6_sf"/>
</dbReference>
<dbReference type="GO" id="GO:0005743">
    <property type="term" value="C:mitochondrial inner membrane"/>
    <property type="evidence" value="ECO:0007669"/>
    <property type="project" value="UniProtKB-SubCell"/>
</dbReference>
<evidence type="ECO:0000256" key="2">
    <source>
        <dbReference type="ARBA" id="ARBA00004673"/>
    </source>
</evidence>
<comment type="caution">
    <text evidence="14">The sequence shown here is derived from an EMBL/GenBank/DDBJ whole genome shotgun (WGS) entry which is preliminary data.</text>
</comment>
<evidence type="ECO:0000256" key="11">
    <source>
        <dbReference type="ARBA" id="ARBA00070174"/>
    </source>
</evidence>
<comment type="subunit">
    <text evidence="13">Component of the cytochrome c oxidase (complex IV, CIV), a multisubunit enzyme composed of a catalytic core of 3 subunits and several supernumerary subunits.</text>
</comment>
<comment type="subcellular location">
    <subcellularLocation>
        <location evidence="1 13">Mitochondrion inner membrane</location>
        <topology evidence="1 13">Peripheral membrane protein</topology>
        <orientation evidence="1 13">Matrix side</orientation>
    </subcellularLocation>
</comment>
<evidence type="ECO:0000256" key="6">
    <source>
        <dbReference type="ARBA" id="ARBA00022792"/>
    </source>
</evidence>
<evidence type="ECO:0000256" key="7">
    <source>
        <dbReference type="ARBA" id="ARBA00022946"/>
    </source>
</evidence>
<keyword evidence="7 13" id="KW-0809">Transit peptide</keyword>
<protein>
    <recommendedName>
        <fullName evidence="11 13">Cytochrome c oxidase subunit 6, mitochondrial</fullName>
    </recommendedName>
    <alternativeName>
        <fullName evidence="12 13">Cytochrome c oxidase polypeptide VI</fullName>
    </alternativeName>
</protein>
<sequence>YRFILRYRVLGEMNRIGAISRTFPKSFLTNVLIHARSPCVGQSLCVGARSYSSNHETESFEAFTERYVKFFDGVDDQFELKRGLNNCFAYDLVPAPSVIEASLRAARRVNDFSTAVRIFEGVKQKVENSSQYNLYLEELKPIKDELGILTKEELGF</sequence>
<keyword evidence="6 13" id="KW-0999">Mitochondrion inner membrane</keyword>
<evidence type="ECO:0000256" key="13">
    <source>
        <dbReference type="RuleBase" id="RU368103"/>
    </source>
</evidence>
<gene>
    <name evidence="14" type="ORF">CPELLU_LOCUS11979</name>
</gene>
<dbReference type="GO" id="GO:0006123">
    <property type="term" value="P:mitochondrial electron transport, cytochrome c to oxygen"/>
    <property type="evidence" value="ECO:0007669"/>
    <property type="project" value="UniProtKB-UniRule"/>
</dbReference>
<reference evidence="14" key="1">
    <citation type="submission" date="2021-06" db="EMBL/GenBank/DDBJ databases">
        <authorList>
            <person name="Kallberg Y."/>
            <person name="Tangrot J."/>
            <person name="Rosling A."/>
        </authorList>
    </citation>
    <scope>NUCLEOTIDE SEQUENCE</scope>
    <source>
        <strain evidence="14">FL966</strain>
    </source>
</reference>
<evidence type="ECO:0000256" key="9">
    <source>
        <dbReference type="ARBA" id="ARBA00023128"/>
    </source>
</evidence>
<dbReference type="GO" id="GO:0046872">
    <property type="term" value="F:metal ion binding"/>
    <property type="evidence" value="ECO:0007669"/>
    <property type="project" value="UniProtKB-UniRule"/>
</dbReference>
<evidence type="ECO:0000313" key="15">
    <source>
        <dbReference type="Proteomes" id="UP000789759"/>
    </source>
</evidence>
<evidence type="ECO:0000256" key="3">
    <source>
        <dbReference type="ARBA" id="ARBA00007972"/>
    </source>
</evidence>
<dbReference type="AlphaFoldDB" id="A0A9N9N659"/>
<keyword evidence="9 13" id="KW-0496">Mitochondrion</keyword>
<dbReference type="Pfam" id="PF02284">
    <property type="entry name" value="COX5A"/>
    <property type="match status" value="1"/>
</dbReference>
<evidence type="ECO:0000256" key="5">
    <source>
        <dbReference type="ARBA" id="ARBA00022723"/>
    </source>
</evidence>
<accession>A0A9N9N659</accession>
<evidence type="ECO:0000256" key="12">
    <source>
        <dbReference type="ARBA" id="ARBA00082700"/>
    </source>
</evidence>
<feature type="non-terminal residue" evidence="14">
    <location>
        <position position="156"/>
    </location>
</feature>
<keyword evidence="4 13" id="KW-0349">Heme</keyword>
<evidence type="ECO:0000313" key="14">
    <source>
        <dbReference type="EMBL" id="CAG8704046.1"/>
    </source>
</evidence>
<evidence type="ECO:0000256" key="8">
    <source>
        <dbReference type="ARBA" id="ARBA00023004"/>
    </source>
</evidence>
<dbReference type="PANTHER" id="PTHR14200:SF11">
    <property type="entry name" value="CYTOCHROME C OXIDASE SUBUNIT 5A, MITOCHONDRIAL"/>
    <property type="match status" value="1"/>
</dbReference>
<proteinExistence type="inferred from homology"/>
<dbReference type="CDD" id="cd00923">
    <property type="entry name" value="Cyt_c_Oxidase_Va"/>
    <property type="match status" value="1"/>
</dbReference>